<sequence length="138" mass="14231">MEFAALGSWVLAALAGAYLLVRWLAAGGLRGQPAKVTRFPAAVVVGHPVSALTGLCAWILFCVTGRPAFAWLAFVVLVAAACQGLLLFTRWLVGADGGGRHARGADQPFPAAAVTLHGLVAVTTFVLVLLTALAATDH</sequence>
<dbReference type="RefSeq" id="WP_122197740.1">
    <property type="nucleotide sequence ID" value="NZ_JBHSKC010000011.1"/>
</dbReference>
<keyword evidence="1" id="KW-0472">Membrane</keyword>
<feature type="transmembrane region" description="Helical" evidence="1">
    <location>
        <begin position="39"/>
        <end position="61"/>
    </location>
</feature>
<accession>A0A3M2LQ17</accession>
<evidence type="ECO:0000256" key="1">
    <source>
        <dbReference type="SAM" id="Phobius"/>
    </source>
</evidence>
<evidence type="ECO:0000313" key="2">
    <source>
        <dbReference type="EMBL" id="RMI39507.1"/>
    </source>
</evidence>
<feature type="transmembrane region" description="Helical" evidence="1">
    <location>
        <begin position="68"/>
        <end position="89"/>
    </location>
</feature>
<keyword evidence="1" id="KW-0812">Transmembrane</keyword>
<feature type="transmembrane region" description="Helical" evidence="1">
    <location>
        <begin position="109"/>
        <end position="135"/>
    </location>
</feature>
<keyword evidence="3" id="KW-1185">Reference proteome</keyword>
<evidence type="ECO:0000313" key="3">
    <source>
        <dbReference type="Proteomes" id="UP000282674"/>
    </source>
</evidence>
<dbReference type="Proteomes" id="UP000282674">
    <property type="component" value="Unassembled WGS sequence"/>
</dbReference>
<dbReference type="EMBL" id="RFFG01000066">
    <property type="protein sequence ID" value="RMI39507.1"/>
    <property type="molecule type" value="Genomic_DNA"/>
</dbReference>
<dbReference type="OrthoDB" id="4559777at2"/>
<name>A0A3M2LQ17_9ACTN</name>
<keyword evidence="1" id="KW-1133">Transmembrane helix</keyword>
<reference evidence="2 3" key="1">
    <citation type="submission" date="2018-10" db="EMBL/GenBank/DDBJ databases">
        <title>Isolation from soil.</title>
        <authorList>
            <person name="Hu J."/>
        </authorList>
    </citation>
    <scope>NUCLEOTIDE SEQUENCE [LARGE SCALE GENOMIC DNA]</scope>
    <source>
        <strain evidence="2 3">NEAU-Ht49</strain>
    </source>
</reference>
<organism evidence="2 3">
    <name type="scientific">Actinomadura harenae</name>
    <dbReference type="NCBI Taxonomy" id="2483351"/>
    <lineage>
        <taxon>Bacteria</taxon>
        <taxon>Bacillati</taxon>
        <taxon>Actinomycetota</taxon>
        <taxon>Actinomycetes</taxon>
        <taxon>Streptosporangiales</taxon>
        <taxon>Thermomonosporaceae</taxon>
        <taxon>Actinomadura</taxon>
    </lineage>
</organism>
<gene>
    <name evidence="2" type="ORF">EBO15_29550</name>
</gene>
<comment type="caution">
    <text evidence="2">The sequence shown here is derived from an EMBL/GenBank/DDBJ whole genome shotgun (WGS) entry which is preliminary data.</text>
</comment>
<protein>
    <submittedName>
        <fullName evidence="2">Uncharacterized protein</fullName>
    </submittedName>
</protein>
<proteinExistence type="predicted"/>
<dbReference type="AlphaFoldDB" id="A0A3M2LQ17"/>